<reference evidence="2" key="1">
    <citation type="submission" date="2019-04" db="EMBL/GenBank/DDBJ databases">
        <title>Genome assembly of Zosterops borbonicus 15179.</title>
        <authorList>
            <person name="Leroy T."/>
            <person name="Anselmetti Y."/>
            <person name="Tilak M.-K."/>
            <person name="Nabholz B."/>
        </authorList>
    </citation>
    <scope>NUCLEOTIDE SEQUENCE</scope>
    <source>
        <strain evidence="2">HGM_15179</strain>
        <tissue evidence="2">Muscle</tissue>
    </source>
</reference>
<sequence>MNKLSDLNHSLYGSSKAFQHLHSPFNSFMSSFYSGTQNCPQHWRVPGLQLSALNVEEQSILLAPHVFEQRNAGTVNITCHPSQILGKGNDCLMSCLSQHKVLPLHIEIKAQYQSLQNHRIVRIGKGPLEIIQSYLLPGQGHPDQGTQERVQYYAYRKEEQKPVGIIQGTWDSDGEKSPTQEYHWIRLWIIYRNWAILNISFVGIILLLVYT</sequence>
<comment type="caution">
    <text evidence="2">The sequence shown here is derived from an EMBL/GenBank/DDBJ whole genome shotgun (WGS) entry which is preliminary data.</text>
</comment>
<name>A0A8K1GV29_9PASS</name>
<feature type="transmembrane region" description="Helical" evidence="1">
    <location>
        <begin position="189"/>
        <end position="210"/>
    </location>
</feature>
<evidence type="ECO:0000313" key="3">
    <source>
        <dbReference type="Proteomes" id="UP000796761"/>
    </source>
</evidence>
<organism evidence="2 3">
    <name type="scientific">Zosterops borbonicus</name>
    <dbReference type="NCBI Taxonomy" id="364589"/>
    <lineage>
        <taxon>Eukaryota</taxon>
        <taxon>Metazoa</taxon>
        <taxon>Chordata</taxon>
        <taxon>Craniata</taxon>
        <taxon>Vertebrata</taxon>
        <taxon>Euteleostomi</taxon>
        <taxon>Archelosauria</taxon>
        <taxon>Archosauria</taxon>
        <taxon>Dinosauria</taxon>
        <taxon>Saurischia</taxon>
        <taxon>Theropoda</taxon>
        <taxon>Coelurosauria</taxon>
        <taxon>Aves</taxon>
        <taxon>Neognathae</taxon>
        <taxon>Neoaves</taxon>
        <taxon>Telluraves</taxon>
        <taxon>Australaves</taxon>
        <taxon>Passeriformes</taxon>
        <taxon>Sylvioidea</taxon>
        <taxon>Zosteropidae</taxon>
        <taxon>Zosterops</taxon>
    </lineage>
</organism>
<evidence type="ECO:0000256" key="1">
    <source>
        <dbReference type="SAM" id="Phobius"/>
    </source>
</evidence>
<gene>
    <name evidence="2" type="ORF">HGM15179_001072</name>
</gene>
<keyword evidence="1" id="KW-0812">Transmembrane</keyword>
<keyword evidence="1" id="KW-1133">Transmembrane helix</keyword>
<dbReference type="AlphaFoldDB" id="A0A8K1GV29"/>
<accession>A0A8K1GV29</accession>
<keyword evidence="1" id="KW-0472">Membrane</keyword>
<evidence type="ECO:0000313" key="2">
    <source>
        <dbReference type="EMBL" id="TRZ25949.1"/>
    </source>
</evidence>
<keyword evidence="3" id="KW-1185">Reference proteome</keyword>
<proteinExistence type="predicted"/>
<dbReference type="Proteomes" id="UP000796761">
    <property type="component" value="Unassembled WGS sequence"/>
</dbReference>
<protein>
    <submittedName>
        <fullName evidence="2">Uncharacterized protein</fullName>
    </submittedName>
</protein>
<dbReference type="EMBL" id="SWJQ01000019">
    <property type="protein sequence ID" value="TRZ25949.1"/>
    <property type="molecule type" value="Genomic_DNA"/>
</dbReference>